<dbReference type="Proteomes" id="UP000018747">
    <property type="component" value="Unassembled WGS sequence"/>
</dbReference>
<evidence type="ECO:0000313" key="1">
    <source>
        <dbReference type="EMBL" id="EQA63816.1"/>
    </source>
</evidence>
<protein>
    <submittedName>
        <fullName evidence="1">Uncharacterized protein</fullName>
    </submittedName>
</protein>
<accession>V6I1V8</accession>
<keyword evidence="2" id="KW-1185">Reference proteome</keyword>
<name>V6I1V8_9LEPT</name>
<organism evidence="1 2">
    <name type="scientific">Leptospira alexanderi serovar Manhao 3 str. L 60</name>
    <dbReference type="NCBI Taxonomy" id="1049759"/>
    <lineage>
        <taxon>Bacteria</taxon>
        <taxon>Pseudomonadati</taxon>
        <taxon>Spirochaetota</taxon>
        <taxon>Spirochaetia</taxon>
        <taxon>Leptospirales</taxon>
        <taxon>Leptospiraceae</taxon>
        <taxon>Leptospira</taxon>
    </lineage>
</organism>
<comment type="caution">
    <text evidence="1">The sequence shown here is derived from an EMBL/GenBank/DDBJ whole genome shotgun (WGS) entry which is preliminary data.</text>
</comment>
<dbReference type="AlphaFoldDB" id="V6I1V8"/>
<reference evidence="1" key="1">
    <citation type="submission" date="2013-05" db="EMBL/GenBank/DDBJ databases">
        <authorList>
            <person name="Harkins D.M."/>
            <person name="Durkin A.S."/>
            <person name="Brinkac L.M."/>
            <person name="Haft D.H."/>
            <person name="Selengut J.D."/>
            <person name="Sanka R."/>
            <person name="DePew J."/>
            <person name="Purushe J."/>
            <person name="Hartskeerl R.A."/>
            <person name="Ahmed A."/>
            <person name="van der Linden H."/>
            <person name="Goris M.G.A."/>
            <person name="Vinetz J.M."/>
            <person name="Sutton G.G."/>
            <person name="Nierman W.C."/>
            <person name="Fouts D.E."/>
        </authorList>
    </citation>
    <scope>NUCLEOTIDE SEQUENCE [LARGE SCALE GENOMIC DNA]</scope>
    <source>
        <strain evidence="1">L 60</strain>
    </source>
</reference>
<dbReference type="EMBL" id="AHMT02000015">
    <property type="protein sequence ID" value="EQA63816.1"/>
    <property type="molecule type" value="Genomic_DNA"/>
</dbReference>
<proteinExistence type="predicted"/>
<evidence type="ECO:0000313" key="2">
    <source>
        <dbReference type="Proteomes" id="UP000018747"/>
    </source>
</evidence>
<gene>
    <name evidence="1" type="ORF">LEP1GSC062_0688</name>
</gene>
<sequence>MIKQKWDRGNNDRKEALYLENFLRLLDLILLIALTHICI</sequence>